<organism evidence="9 10">
    <name type="scientific">Ophiocordyceps sinensis</name>
    <dbReference type="NCBI Taxonomy" id="72228"/>
    <lineage>
        <taxon>Eukaryota</taxon>
        <taxon>Fungi</taxon>
        <taxon>Dikarya</taxon>
        <taxon>Ascomycota</taxon>
        <taxon>Pezizomycotina</taxon>
        <taxon>Sordariomycetes</taxon>
        <taxon>Hypocreomycetidae</taxon>
        <taxon>Hypocreales</taxon>
        <taxon>Ophiocordycipitaceae</taxon>
        <taxon>Ophiocordyceps</taxon>
    </lineage>
</organism>
<comment type="similarity">
    <text evidence="2">Belongs to the SAP30 family.</text>
</comment>
<sequence>MSRGADAADSFQAMTSTRRFPQARFEADEDIAATADAAPIQNAWRGAKAVRKFADKGLCTAMAPSKASRSAADDHHKPDAPGPKEKSAGHHAPAKMRRGASQMSASQLREAPTSAPAQPAADAAPPTLNWSSLDRETLHAYCREHQLNTPTSFSSSYHQWVLSRPGGIGLYSPTMVCKSKHRRQGKEQLAMAVRKHFNGMGIQENDVIVDFIYKVRSEKAAKATGPNKQGFLVAN</sequence>
<evidence type="ECO:0000256" key="7">
    <source>
        <dbReference type="SAM" id="MobiDB-lite"/>
    </source>
</evidence>
<evidence type="ECO:0000256" key="6">
    <source>
        <dbReference type="ARBA" id="ARBA00023242"/>
    </source>
</evidence>
<keyword evidence="4" id="KW-0805">Transcription regulation</keyword>
<dbReference type="InterPro" id="IPR024145">
    <property type="entry name" value="His_deAcase_SAP30/SAP30L"/>
</dbReference>
<evidence type="ECO:0000256" key="3">
    <source>
        <dbReference type="ARBA" id="ARBA00022491"/>
    </source>
</evidence>
<keyword evidence="6" id="KW-0539">Nucleus</keyword>
<dbReference type="GO" id="GO:0005634">
    <property type="term" value="C:nucleus"/>
    <property type="evidence" value="ECO:0007669"/>
    <property type="project" value="UniProtKB-SubCell"/>
</dbReference>
<dbReference type="InterPro" id="IPR038291">
    <property type="entry name" value="SAP30_C_sf"/>
</dbReference>
<feature type="domain" description="Histone deacetylase complex subunit SAP30 Sin3 binding" evidence="8">
    <location>
        <begin position="186"/>
        <end position="216"/>
    </location>
</feature>
<accession>A0A8H4PZG6</accession>
<dbReference type="PANTHER" id="PTHR13286:SF23">
    <property type="entry name" value="HISTONE DEACETYLASE COMPLEX SUBUNIT SAP30 SIN3 BINDING DOMAIN-CONTAINING PROTEIN"/>
    <property type="match status" value="1"/>
</dbReference>
<keyword evidence="3" id="KW-0678">Repressor</keyword>
<dbReference type="Pfam" id="PF13867">
    <property type="entry name" value="SAP30_Sin3_bdg"/>
    <property type="match status" value="1"/>
</dbReference>
<dbReference type="EMBL" id="JAAVMX010000001">
    <property type="protein sequence ID" value="KAF4513356.1"/>
    <property type="molecule type" value="Genomic_DNA"/>
</dbReference>
<feature type="region of interest" description="Disordered" evidence="7">
    <location>
        <begin position="64"/>
        <end position="129"/>
    </location>
</feature>
<evidence type="ECO:0000313" key="9">
    <source>
        <dbReference type="EMBL" id="KAF4513356.1"/>
    </source>
</evidence>
<comment type="caution">
    <text evidence="9">The sequence shown here is derived from an EMBL/GenBank/DDBJ whole genome shotgun (WGS) entry which is preliminary data.</text>
</comment>
<evidence type="ECO:0000313" key="10">
    <source>
        <dbReference type="Proteomes" id="UP000557566"/>
    </source>
</evidence>
<evidence type="ECO:0000256" key="1">
    <source>
        <dbReference type="ARBA" id="ARBA00004123"/>
    </source>
</evidence>
<dbReference type="AlphaFoldDB" id="A0A8H4PZG6"/>
<evidence type="ECO:0000256" key="5">
    <source>
        <dbReference type="ARBA" id="ARBA00023163"/>
    </source>
</evidence>
<proteinExistence type="inferred from homology"/>
<feature type="compositionally biased region" description="Basic and acidic residues" evidence="7">
    <location>
        <begin position="71"/>
        <end position="88"/>
    </location>
</feature>
<keyword evidence="5" id="KW-0804">Transcription</keyword>
<evidence type="ECO:0000256" key="4">
    <source>
        <dbReference type="ARBA" id="ARBA00023015"/>
    </source>
</evidence>
<dbReference type="InterPro" id="IPR025718">
    <property type="entry name" value="SAP30_Sin3-bd"/>
</dbReference>
<dbReference type="Gene3D" id="6.10.160.20">
    <property type="match status" value="1"/>
</dbReference>
<keyword evidence="10" id="KW-1185">Reference proteome</keyword>
<dbReference type="Proteomes" id="UP000557566">
    <property type="component" value="Unassembled WGS sequence"/>
</dbReference>
<evidence type="ECO:0000259" key="8">
    <source>
        <dbReference type="Pfam" id="PF13867"/>
    </source>
</evidence>
<gene>
    <name evidence="9" type="ORF">G6O67_000634</name>
</gene>
<reference evidence="9 10" key="1">
    <citation type="journal article" date="2020" name="Genome Biol. Evol.">
        <title>A new high-quality draft genome assembly of the Chinese cordyceps Ophiocordyceps sinensis.</title>
        <authorList>
            <person name="Shu R."/>
            <person name="Zhang J."/>
            <person name="Meng Q."/>
            <person name="Zhang H."/>
            <person name="Zhou G."/>
            <person name="Li M."/>
            <person name="Wu P."/>
            <person name="Zhao Y."/>
            <person name="Chen C."/>
            <person name="Qin Q."/>
        </authorList>
    </citation>
    <scope>NUCLEOTIDE SEQUENCE [LARGE SCALE GENOMIC DNA]</scope>
    <source>
        <strain evidence="9 10">IOZ07</strain>
    </source>
</reference>
<dbReference type="PANTHER" id="PTHR13286">
    <property type="entry name" value="SAP30"/>
    <property type="match status" value="1"/>
</dbReference>
<feature type="region of interest" description="Disordered" evidence="7">
    <location>
        <begin position="1"/>
        <end position="22"/>
    </location>
</feature>
<comment type="subcellular location">
    <subcellularLocation>
        <location evidence="1">Nucleus</location>
    </subcellularLocation>
</comment>
<name>A0A8H4PZG6_9HYPO</name>
<evidence type="ECO:0000256" key="2">
    <source>
        <dbReference type="ARBA" id="ARBA00006283"/>
    </source>
</evidence>
<feature type="compositionally biased region" description="Low complexity" evidence="7">
    <location>
        <begin position="111"/>
        <end position="126"/>
    </location>
</feature>
<protein>
    <recommendedName>
        <fullName evidence="8">Histone deacetylase complex subunit SAP30 Sin3 binding domain-containing protein</fullName>
    </recommendedName>
</protein>